<dbReference type="GO" id="GO:0016887">
    <property type="term" value="F:ATP hydrolysis activity"/>
    <property type="evidence" value="ECO:0007669"/>
    <property type="project" value="InterPro"/>
</dbReference>
<evidence type="ECO:0000313" key="8">
    <source>
        <dbReference type="Proteomes" id="UP001155057"/>
    </source>
</evidence>
<dbReference type="InterPro" id="IPR017871">
    <property type="entry name" value="ABC_transporter-like_CS"/>
</dbReference>
<organism evidence="6 8">
    <name type="scientific">Salinibacter ruber</name>
    <dbReference type="NCBI Taxonomy" id="146919"/>
    <lineage>
        <taxon>Bacteria</taxon>
        <taxon>Pseudomonadati</taxon>
        <taxon>Rhodothermota</taxon>
        <taxon>Rhodothermia</taxon>
        <taxon>Rhodothermales</taxon>
        <taxon>Salinibacteraceae</taxon>
        <taxon>Salinibacter</taxon>
    </lineage>
</organism>
<dbReference type="Proteomes" id="UP001155057">
    <property type="component" value="Unassembled WGS sequence"/>
</dbReference>
<comment type="similarity">
    <text evidence="1">Belongs to the ABC transporter superfamily.</text>
</comment>
<evidence type="ECO:0000256" key="4">
    <source>
        <dbReference type="ARBA" id="ARBA00022840"/>
    </source>
</evidence>
<dbReference type="Proteomes" id="UP001155144">
    <property type="component" value="Unassembled WGS sequence"/>
</dbReference>
<dbReference type="InterPro" id="IPR003439">
    <property type="entry name" value="ABC_transporter-like_ATP-bd"/>
</dbReference>
<protein>
    <submittedName>
        <fullName evidence="6">ABC-2 type transport system ATP-binding protein</fullName>
    </submittedName>
</protein>
<evidence type="ECO:0000256" key="2">
    <source>
        <dbReference type="ARBA" id="ARBA00022448"/>
    </source>
</evidence>
<dbReference type="InterPro" id="IPR027417">
    <property type="entry name" value="P-loop_NTPase"/>
</dbReference>
<dbReference type="SMART" id="SM00382">
    <property type="entry name" value="AAA"/>
    <property type="match status" value="1"/>
</dbReference>
<sequence length="292" mass="31292">MELQIDDVSKTYGDGTEAVRGVSLTVSEGLIGLLGPNGAGKSTLMRLIATITTPTAGTLRWNGTDIVDRPVAMRRTLGYLPQDFGVYPELTAEEFLHYMAALKGVPGGAARPRIDALLETARLEEARSRRLGGFSGGMIQRVGIACALLNDPDLLVADEPTVGLDPEERARFRALLTDLAEERVVLLSTHIVSDVEATASRLAIMHDGRLAATAAPEALIDRVRDRVWEWVVGHDELGRVRDAYRVTKATRGPGGVRVHAVAEQPPSAGATPAEPTLEDAYLSLLSGPTSPR</sequence>
<dbReference type="Pfam" id="PF00005">
    <property type="entry name" value="ABC_tran"/>
    <property type="match status" value="1"/>
</dbReference>
<dbReference type="InterPro" id="IPR003593">
    <property type="entry name" value="AAA+_ATPase"/>
</dbReference>
<keyword evidence="4 6" id="KW-0067">ATP-binding</keyword>
<dbReference type="SUPFAM" id="SSF52540">
    <property type="entry name" value="P-loop containing nucleoside triphosphate hydrolases"/>
    <property type="match status" value="1"/>
</dbReference>
<proteinExistence type="inferred from homology"/>
<dbReference type="EMBL" id="JANUBL010000014">
    <property type="protein sequence ID" value="MCS4122958.1"/>
    <property type="molecule type" value="Genomic_DNA"/>
</dbReference>
<gene>
    <name evidence="7" type="ORF">GGP45_003326</name>
    <name evidence="6" type="ORF">GGP61_003108</name>
</gene>
<evidence type="ECO:0000256" key="1">
    <source>
        <dbReference type="ARBA" id="ARBA00005417"/>
    </source>
</evidence>
<evidence type="ECO:0000259" key="5">
    <source>
        <dbReference type="PROSITE" id="PS50893"/>
    </source>
</evidence>
<comment type="caution">
    <text evidence="6">The sequence shown here is derived from an EMBL/GenBank/DDBJ whole genome shotgun (WGS) entry which is preliminary data.</text>
</comment>
<dbReference type="RefSeq" id="WP_259040576.1">
    <property type="nucleotide sequence ID" value="NZ_JANTZQ010000010.1"/>
</dbReference>
<accession>A0A9X2TGD1</accession>
<feature type="domain" description="ABC transporter" evidence="5">
    <location>
        <begin position="3"/>
        <end position="232"/>
    </location>
</feature>
<dbReference type="PANTHER" id="PTHR43335">
    <property type="entry name" value="ABC TRANSPORTER, ATP-BINDING PROTEIN"/>
    <property type="match status" value="1"/>
</dbReference>
<dbReference type="AlphaFoldDB" id="A0A9X2TGD1"/>
<dbReference type="PROSITE" id="PS50893">
    <property type="entry name" value="ABC_TRANSPORTER_2"/>
    <property type="match status" value="1"/>
</dbReference>
<dbReference type="Gene3D" id="3.40.50.300">
    <property type="entry name" value="P-loop containing nucleotide triphosphate hydrolases"/>
    <property type="match status" value="1"/>
</dbReference>
<name>A0A9X2TGD1_9BACT</name>
<keyword evidence="3" id="KW-0547">Nucleotide-binding</keyword>
<evidence type="ECO:0000256" key="3">
    <source>
        <dbReference type="ARBA" id="ARBA00022741"/>
    </source>
</evidence>
<evidence type="ECO:0000313" key="6">
    <source>
        <dbReference type="EMBL" id="MCS3711475.1"/>
    </source>
</evidence>
<dbReference type="PROSITE" id="PS00211">
    <property type="entry name" value="ABC_TRANSPORTER_1"/>
    <property type="match status" value="1"/>
</dbReference>
<dbReference type="CDD" id="cd03264">
    <property type="entry name" value="ABC_drug_resistance_like"/>
    <property type="match status" value="1"/>
</dbReference>
<dbReference type="EMBL" id="JANUAE010000014">
    <property type="protein sequence ID" value="MCS3711475.1"/>
    <property type="molecule type" value="Genomic_DNA"/>
</dbReference>
<reference evidence="6" key="1">
    <citation type="submission" date="2022-08" db="EMBL/GenBank/DDBJ databases">
        <title>Genomic Encyclopedia of Type Strains, Phase V (KMG-V): Genome sequencing to study the core and pangenomes of soil and plant-associated prokaryotes.</title>
        <authorList>
            <person name="Whitman W."/>
        </authorList>
    </citation>
    <scope>NUCLEOTIDE SEQUENCE</scope>
    <source>
        <strain evidence="7">SP3026</strain>
        <strain evidence="6">SP3049</strain>
    </source>
</reference>
<evidence type="ECO:0000313" key="7">
    <source>
        <dbReference type="EMBL" id="MCS4122958.1"/>
    </source>
</evidence>
<dbReference type="GO" id="GO:0005524">
    <property type="term" value="F:ATP binding"/>
    <property type="evidence" value="ECO:0007669"/>
    <property type="project" value="UniProtKB-KW"/>
</dbReference>
<keyword evidence="2" id="KW-0813">Transport</keyword>
<dbReference type="PANTHER" id="PTHR43335:SF2">
    <property type="entry name" value="ABC TRANSPORTER, ATP-BINDING PROTEIN"/>
    <property type="match status" value="1"/>
</dbReference>